<proteinExistence type="predicted"/>
<evidence type="ECO:0000313" key="3">
    <source>
        <dbReference type="EMBL" id="KAK9778578.1"/>
    </source>
</evidence>
<evidence type="ECO:0000259" key="2">
    <source>
        <dbReference type="Pfam" id="PF06985"/>
    </source>
</evidence>
<dbReference type="PANTHER" id="PTHR33112:SF1">
    <property type="entry name" value="HETEROKARYON INCOMPATIBILITY DOMAIN-CONTAINING PROTEIN"/>
    <property type="match status" value="1"/>
</dbReference>
<organism evidence="3 4">
    <name type="scientific">Seiridium cardinale</name>
    <dbReference type="NCBI Taxonomy" id="138064"/>
    <lineage>
        <taxon>Eukaryota</taxon>
        <taxon>Fungi</taxon>
        <taxon>Dikarya</taxon>
        <taxon>Ascomycota</taxon>
        <taxon>Pezizomycotina</taxon>
        <taxon>Sordariomycetes</taxon>
        <taxon>Xylariomycetidae</taxon>
        <taxon>Amphisphaeriales</taxon>
        <taxon>Sporocadaceae</taxon>
        <taxon>Seiridium</taxon>
    </lineage>
</organism>
<reference evidence="3 4" key="1">
    <citation type="submission" date="2024-02" db="EMBL/GenBank/DDBJ databases">
        <title>First draft genome assembly of two strains of Seiridium cardinale.</title>
        <authorList>
            <person name="Emiliani G."/>
            <person name="Scali E."/>
        </authorList>
    </citation>
    <scope>NUCLEOTIDE SEQUENCE [LARGE SCALE GENOMIC DNA]</scope>
    <source>
        <strain evidence="3 4">BM-138-000479</strain>
    </source>
</reference>
<name>A0ABR2XXN6_9PEZI</name>
<dbReference type="PANTHER" id="PTHR33112">
    <property type="entry name" value="DOMAIN PROTEIN, PUTATIVE-RELATED"/>
    <property type="match status" value="1"/>
</dbReference>
<feature type="domain" description="Heterokaryon incompatibility" evidence="2">
    <location>
        <begin position="368"/>
        <end position="486"/>
    </location>
</feature>
<gene>
    <name evidence="3" type="ORF">SCAR479_04600</name>
</gene>
<evidence type="ECO:0000256" key="1">
    <source>
        <dbReference type="SAM" id="MobiDB-lite"/>
    </source>
</evidence>
<dbReference type="Pfam" id="PF06985">
    <property type="entry name" value="HET"/>
    <property type="match status" value="1"/>
</dbReference>
<keyword evidence="4" id="KW-1185">Reference proteome</keyword>
<feature type="region of interest" description="Disordered" evidence="1">
    <location>
        <begin position="289"/>
        <end position="349"/>
    </location>
</feature>
<evidence type="ECO:0000313" key="4">
    <source>
        <dbReference type="Proteomes" id="UP001465668"/>
    </source>
</evidence>
<accession>A0ABR2XXN6</accession>
<dbReference type="Proteomes" id="UP001465668">
    <property type="component" value="Unassembled WGS sequence"/>
</dbReference>
<sequence length="866" mass="100204">MGANTPQERAEMSHASHRQPNSSITRQRDALEQHTPGSLPKRQRDDSRQRSGQRSAPSTKRARLALPETLNELCAECKSICWSGIDEYLDYDGIIDWRGKLVCRVGKRYRWKAADDPCPLCRQLRAPWIERFKRDHDGPDWKDKDFGDEIHIFRHLRHLPHVNDFPSARYVLRENNAPYHIAVVPNGQGWKEEFREHVAKNGMLVIISPSHHPEAKLFAPQQVSREFERSTVLPWLKRCAHHQELCNPKSPKVDGMKVIDCLPAKPILRFHRPDYKYVALSYVWGPTTDDNGLPGGQPVAGTTMGDRQRVRSVTTRPEPLQPLPHNARSKSSQVHSQGKVPSAGKALGQRLKITPDTDSTAVSPRRRLWNELPDLLPLTIRDAIQVTKSLGYRYLWVDKYCIDQDNEEEKKEQCSRMGDIYSGSQLTIFALRENANSGLPGVSTEARKWQRQCTTVGKYDLIYTLEDPHYSIHHSRWSERAWTYQEGLFSTRRLFFTEHQVYFECNAMNCTEVFASQLKFLHILSGQRFRALHRAGSFICGNSNGWSHVNIRQSQANHRKVDIIRRCQYQTQQYTRRELTNKDDVLKAYAGISYFYAKSGAQIYSLAGLAIPYPIARMWDRRPEYLNHLSYALAWTHHPWHIDLDVVPKPMPRHGFPSWSWTGWFGELGRRGDLPYCWTSKLSAVEFSSWEGLDDPVVNRDYEWVQARRPHEPDLHRMLLAAKVLYFDAHVLNPRDIVFWWRSASDSTQWTPSPKLHFYLSIGPYELGDIQEKLRRSEWECVVLGIHGQPRADILSAIQTADKKGAKARNRRIELIECKERHSMVCLIVHTNEKGYSYRIGLLKIDLKGSGVERWGLGPKRSFKMK</sequence>
<dbReference type="InterPro" id="IPR010730">
    <property type="entry name" value="HET"/>
</dbReference>
<protein>
    <submittedName>
        <fullName evidence="3">Heterokaryon incompatibility protein-domain-containing protein</fullName>
    </submittedName>
</protein>
<dbReference type="EMBL" id="JARVKM010000015">
    <property type="protein sequence ID" value="KAK9778578.1"/>
    <property type="molecule type" value="Genomic_DNA"/>
</dbReference>
<feature type="region of interest" description="Disordered" evidence="1">
    <location>
        <begin position="1"/>
        <end position="61"/>
    </location>
</feature>
<comment type="caution">
    <text evidence="3">The sequence shown here is derived from an EMBL/GenBank/DDBJ whole genome shotgun (WGS) entry which is preliminary data.</text>
</comment>